<dbReference type="RefSeq" id="XP_038050366.1">
    <property type="nucleotide sequence ID" value="XM_038194438.1"/>
</dbReference>
<keyword evidence="1" id="KW-0812">Transmembrane</keyword>
<protein>
    <recommendedName>
        <fullName evidence="2">Sulfotransferase domain-containing protein</fullName>
    </recommendedName>
</protein>
<dbReference type="EnsemblMetazoa" id="XM_038194438.1">
    <property type="protein sequence ID" value="XP_038050366.1"/>
    <property type="gene ID" value="LOC119723658"/>
</dbReference>
<dbReference type="Proteomes" id="UP000887568">
    <property type="component" value="Unplaced"/>
</dbReference>
<evidence type="ECO:0000313" key="3">
    <source>
        <dbReference type="EnsemblMetazoa" id="XP_038050366.1"/>
    </source>
</evidence>
<dbReference type="GeneID" id="119723658"/>
<dbReference type="OMA" id="FNETRIV"/>
<keyword evidence="1" id="KW-0472">Membrane</keyword>
<dbReference type="Pfam" id="PF00685">
    <property type="entry name" value="Sulfotransfer_1"/>
    <property type="match status" value="1"/>
</dbReference>
<dbReference type="AlphaFoldDB" id="A0A913ZH37"/>
<dbReference type="InterPro" id="IPR000863">
    <property type="entry name" value="Sulfotransferase_dom"/>
</dbReference>
<keyword evidence="4" id="KW-1185">Reference proteome</keyword>
<dbReference type="InterPro" id="IPR052654">
    <property type="entry name" value="CS_Sulfotransferase"/>
</dbReference>
<feature type="domain" description="Sulfotransferase" evidence="2">
    <location>
        <begin position="217"/>
        <end position="457"/>
    </location>
</feature>
<evidence type="ECO:0000313" key="4">
    <source>
        <dbReference type="Proteomes" id="UP000887568"/>
    </source>
</evidence>
<dbReference type="InterPro" id="IPR027417">
    <property type="entry name" value="P-loop_NTPase"/>
</dbReference>
<dbReference type="PANTHER" id="PTHR15723:SF0">
    <property type="entry name" value="CARBOHYDRATE SULFOTRANSFERASE 15"/>
    <property type="match status" value="1"/>
</dbReference>
<accession>A0A913ZH37</accession>
<dbReference type="GO" id="GO:0019319">
    <property type="term" value="P:hexose biosynthetic process"/>
    <property type="evidence" value="ECO:0007669"/>
    <property type="project" value="TreeGrafter"/>
</dbReference>
<sequence length="500" mass="57241">MQLQKDFICVVILTCAIFGIKMLLDDLQISSTHGRRKDTLLNGDDPQQDFHRLDNVPKGEIPYGSDIRAELVEADERDNSSPELSTLIATRANTSKLRDKCPHQTGFQNVDDAKAVQAEPVLKNDSVPIKEDAKNDSIPIKEDAGGPRLRSSVKHNFRNLSKAFYRLAPDIFDGVPERFLHEFKNPCWRAPSPLAAGGRRVSAGAAATTTLRCMPYFFLAGMPKSGTTDLHAKLHGHPQVIQTTVKEPHWWTRHRFHGVSLQRYLERQSINIASRLVHGADPNIVIGDSSASTFWDNTQWHKFSEDISPPNILSEIIRTILPATRIIVIFRDPVDRLYSDFNYFNHHNYDKGPSIFHDLVVKFIAEFQSCLGKKATDYRDCTYLLQNKTQTRMSLGMYSVYLRDWLKVFPRDQIRVLRLEDWHANCTSILPELYNFLQLKTLDTAKISEICDRRSSNVNRAPTKSMRPDTRQILTDFYRPSKVDLAELLGDDKYLWIDEK</sequence>
<feature type="transmembrane region" description="Helical" evidence="1">
    <location>
        <begin position="7"/>
        <end position="24"/>
    </location>
</feature>
<dbReference type="PANTHER" id="PTHR15723">
    <property type="entry name" value="CARBOHYDRATE SULFOTRANSFERASE 15"/>
    <property type="match status" value="1"/>
</dbReference>
<keyword evidence="1" id="KW-1133">Transmembrane helix</keyword>
<dbReference type="GO" id="GO:0050659">
    <property type="term" value="F:N-acetylgalactosamine 4-sulfate 6-O-sulfotransferase activity"/>
    <property type="evidence" value="ECO:0007669"/>
    <property type="project" value="TreeGrafter"/>
</dbReference>
<organism evidence="3 4">
    <name type="scientific">Patiria miniata</name>
    <name type="common">Bat star</name>
    <name type="synonym">Asterina miniata</name>
    <dbReference type="NCBI Taxonomy" id="46514"/>
    <lineage>
        <taxon>Eukaryota</taxon>
        <taxon>Metazoa</taxon>
        <taxon>Echinodermata</taxon>
        <taxon>Eleutherozoa</taxon>
        <taxon>Asterozoa</taxon>
        <taxon>Asteroidea</taxon>
        <taxon>Valvatacea</taxon>
        <taxon>Valvatida</taxon>
        <taxon>Asterinidae</taxon>
        <taxon>Patiria</taxon>
    </lineage>
</organism>
<reference evidence="3" key="1">
    <citation type="submission" date="2022-11" db="UniProtKB">
        <authorList>
            <consortium name="EnsemblMetazoa"/>
        </authorList>
    </citation>
    <scope>IDENTIFICATION</scope>
</reference>
<dbReference type="OrthoDB" id="8068875at2759"/>
<name>A0A913ZH37_PATMI</name>
<evidence type="ECO:0000256" key="1">
    <source>
        <dbReference type="SAM" id="Phobius"/>
    </source>
</evidence>
<dbReference type="Gene3D" id="3.40.50.300">
    <property type="entry name" value="P-loop containing nucleotide triphosphate hydrolases"/>
    <property type="match status" value="1"/>
</dbReference>
<dbReference type="SUPFAM" id="SSF52540">
    <property type="entry name" value="P-loop containing nucleoside triphosphate hydrolases"/>
    <property type="match status" value="1"/>
</dbReference>
<evidence type="ECO:0000259" key="2">
    <source>
        <dbReference type="Pfam" id="PF00685"/>
    </source>
</evidence>
<proteinExistence type="predicted"/>